<comment type="similarity">
    <text evidence="1">Belongs to the thiolase-like superfamily. Chalcone/stilbene synthases family.</text>
</comment>
<dbReference type="Pfam" id="PF02797">
    <property type="entry name" value="Chal_sti_synt_C"/>
    <property type="match status" value="1"/>
</dbReference>
<dbReference type="PIRSF" id="PIRSF000451">
    <property type="entry name" value="PKS_III"/>
    <property type="match status" value="1"/>
</dbReference>
<dbReference type="RefSeq" id="WP_191206397.1">
    <property type="nucleotide sequence ID" value="NZ_JACXZA010000007.1"/>
</dbReference>
<dbReference type="InterPro" id="IPR012328">
    <property type="entry name" value="Chalcone/stilbene_synt_C"/>
</dbReference>
<name>A0ABR8N1S0_9BACL</name>
<dbReference type="Proteomes" id="UP000609346">
    <property type="component" value="Unassembled WGS sequence"/>
</dbReference>
<reference evidence="5 6" key="1">
    <citation type="submission" date="2020-09" db="EMBL/GenBank/DDBJ databases">
        <title>Paenibacillus sp. strain PR3 16S rRNA gene Genome sequencing and assembly.</title>
        <authorList>
            <person name="Kim J."/>
        </authorList>
    </citation>
    <scope>NUCLEOTIDE SEQUENCE [LARGE SCALE GENOMIC DNA]</scope>
    <source>
        <strain evidence="5 6">PR3</strain>
    </source>
</reference>
<keyword evidence="2" id="KW-0808">Transferase</keyword>
<dbReference type="EMBL" id="JACXZA010000007">
    <property type="protein sequence ID" value="MBD3922119.1"/>
    <property type="molecule type" value="Genomic_DNA"/>
</dbReference>
<dbReference type="SUPFAM" id="SSF53901">
    <property type="entry name" value="Thiolase-like"/>
    <property type="match status" value="2"/>
</dbReference>
<proteinExistence type="inferred from homology"/>
<evidence type="ECO:0000313" key="5">
    <source>
        <dbReference type="EMBL" id="MBD3922119.1"/>
    </source>
</evidence>
<sequence>MGRYRIRVSQNKAALLGIGTALPECRLDQRETALRLAEGLEAAGQRDAARWARRIFNQSGVETRHSCVTSLSGPASESRFAPGTAAQLVPQTAERMAMYQEFAPILAERAAREALADSGVAAHEVTHVLTVSCTGMYLPGLDAELTHRLALNEGTRRLPLTFLGCAAGMTAIRTARELVAADEHAVALIVCVELCTLHTQPSGDRESLYAAAFFGDGASACVVGRPSKQRGANGDRFLLTEGWAGLAPEAAEAMKWTIGNHGFDLFLSPQVPELLSRYVPDMVERYAPGFKPDWWAIHPGGRGIVDAVQKLFGLSDEDTQASREVLRSYGNMSSVTILFVLRAMRDRLREQGSGQSEGLAVAFGPGLTAELMRMTYVPSMADGDTRIERDVDDELAAYEDPEESLSRDWGISGHRRTDVRTVTEPVVGGRYG</sequence>
<dbReference type="Gene3D" id="3.40.47.10">
    <property type="match status" value="2"/>
</dbReference>
<dbReference type="CDD" id="cd00831">
    <property type="entry name" value="CHS_like"/>
    <property type="match status" value="1"/>
</dbReference>
<gene>
    <name evidence="5" type="ORF">H8B09_25380</name>
</gene>
<protein>
    <submittedName>
        <fullName evidence="5">Type III polyketide synthase</fullName>
    </submittedName>
</protein>
<evidence type="ECO:0000256" key="2">
    <source>
        <dbReference type="ARBA" id="ARBA00022679"/>
    </source>
</evidence>
<dbReference type="PANTHER" id="PTHR11877">
    <property type="entry name" value="HYDROXYMETHYLGLUTARYL-COA SYNTHASE"/>
    <property type="match status" value="1"/>
</dbReference>
<dbReference type="InterPro" id="IPR016039">
    <property type="entry name" value="Thiolase-like"/>
</dbReference>
<dbReference type="InterPro" id="IPR011141">
    <property type="entry name" value="Polyketide_synthase_type-III"/>
</dbReference>
<dbReference type="Pfam" id="PF00195">
    <property type="entry name" value="Chal_sti_synt_N"/>
    <property type="match status" value="1"/>
</dbReference>
<dbReference type="PANTHER" id="PTHR11877:SF46">
    <property type="entry name" value="TYPE III POLYKETIDE SYNTHASE A"/>
    <property type="match status" value="1"/>
</dbReference>
<dbReference type="InterPro" id="IPR001099">
    <property type="entry name" value="Chalcone/stilbene_synt_N"/>
</dbReference>
<evidence type="ECO:0000259" key="3">
    <source>
        <dbReference type="Pfam" id="PF00195"/>
    </source>
</evidence>
<keyword evidence="6" id="KW-1185">Reference proteome</keyword>
<feature type="domain" description="Chalcone/stilbene synthase N-terminal" evidence="3">
    <location>
        <begin position="7"/>
        <end position="224"/>
    </location>
</feature>
<comment type="caution">
    <text evidence="5">The sequence shown here is derived from an EMBL/GenBank/DDBJ whole genome shotgun (WGS) entry which is preliminary data.</text>
</comment>
<evidence type="ECO:0000259" key="4">
    <source>
        <dbReference type="Pfam" id="PF02797"/>
    </source>
</evidence>
<evidence type="ECO:0000256" key="1">
    <source>
        <dbReference type="ARBA" id="ARBA00005531"/>
    </source>
</evidence>
<evidence type="ECO:0000313" key="6">
    <source>
        <dbReference type="Proteomes" id="UP000609346"/>
    </source>
</evidence>
<feature type="domain" description="Chalcone/stilbene synthase C-terminal" evidence="4">
    <location>
        <begin position="246"/>
        <end position="376"/>
    </location>
</feature>
<organism evidence="5 6">
    <name type="scientific">Paenibacillus terricola</name>
    <dbReference type="NCBI Taxonomy" id="2763503"/>
    <lineage>
        <taxon>Bacteria</taxon>
        <taxon>Bacillati</taxon>
        <taxon>Bacillota</taxon>
        <taxon>Bacilli</taxon>
        <taxon>Bacillales</taxon>
        <taxon>Paenibacillaceae</taxon>
        <taxon>Paenibacillus</taxon>
    </lineage>
</organism>
<accession>A0ABR8N1S0</accession>